<organism evidence="2 3">
    <name type="scientific">Tomato leaf curl Ranchi betasatellite</name>
    <dbReference type="NCBI Taxonomy" id="938277"/>
    <lineage>
        <taxon>Viruses</taxon>
        <taxon>Viruses incertae sedis</taxon>
        <taxon>Tolecusatellitidae</taxon>
        <taxon>Betasatellite</taxon>
        <taxon>Betasatellite solaniranchiense</taxon>
    </lineage>
</organism>
<name>E9JFZ3_9VIRU</name>
<dbReference type="GeneID" id="65102604"/>
<evidence type="ECO:0000259" key="1">
    <source>
        <dbReference type="Pfam" id="PF09593"/>
    </source>
</evidence>
<protein>
    <submittedName>
        <fullName evidence="2">C1 protein</fullName>
    </submittedName>
</protein>
<dbReference type="RefSeq" id="YP_010087331.1">
    <property type="nucleotide sequence ID" value="NC_055541.1"/>
</dbReference>
<reference evidence="2 3" key="1">
    <citation type="submission" date="2009-09" db="EMBL/GenBank/DDBJ databases">
        <title>Occurrence of tomato leaf curl Bangladesh virus in Ranchi, India.</title>
        <authorList>
            <person name="Kumari P."/>
            <person name="Chattopadhyay B."/>
            <person name="Chakraborty S."/>
        </authorList>
    </citation>
    <scope>NUCLEOTIDE SEQUENCE [LARGE SCALE GENOMIC DNA]</scope>
    <source>
        <strain evidence="2">Ranchi</strain>
    </source>
</reference>
<dbReference type="Proteomes" id="UP000683261">
    <property type="component" value="Segment"/>
</dbReference>
<evidence type="ECO:0000313" key="3">
    <source>
        <dbReference type="Proteomes" id="UP000683261"/>
    </source>
</evidence>
<dbReference type="EMBL" id="GQ994096">
    <property type="protein sequence ID" value="ADN85603.1"/>
    <property type="molecule type" value="Genomic_DNA"/>
</dbReference>
<proteinExistence type="predicted"/>
<dbReference type="InterPro" id="IPR018583">
    <property type="entry name" value="CLCuD_DNA-betaC1"/>
</dbReference>
<evidence type="ECO:0000313" key="2">
    <source>
        <dbReference type="EMBL" id="ADN85603.1"/>
    </source>
</evidence>
<dbReference type="Pfam" id="PF09593">
    <property type="entry name" value="Pathogen_betaC1"/>
    <property type="match status" value="1"/>
</dbReference>
<dbReference type="KEGG" id="vg:65102604"/>
<gene>
    <name evidence="2" type="primary">C1</name>
</gene>
<keyword evidence="3" id="KW-1185">Reference proteome</keyword>
<sequence length="122" mass="14295">MYISHLRMTINQEGDGVYYRCEIKDDNSILVQIGLCSTRSPAMAKKTFLITYGHDGIIPPFDFNNIEEEIHNMLRFMYKDSHVREFRQEDMVEAIDILMMHEAPVVDIRIWDDYDVCTNASV</sequence>
<accession>E9JFZ3</accession>
<feature type="domain" description="Cotton leaf-curl disease DNA-betaC1" evidence="1">
    <location>
        <begin position="22"/>
        <end position="122"/>
    </location>
</feature>